<accession>A0A549SZS8</accession>
<sequence length="247" mass="27474">MILGQTMWKSGLPRPPGKEGGPGWWSRRSLIRRCLRYAGMTVLLAGALLVGGFLWFADSVTSLQPPEGIKADAIVVLTGGYQRIDQALGLLRDGAGKRLLISGAHPSASPAQIRRSTQGSADLFRCCVDVGYSAIDTIGNANEITRWIRDHDYRSVLVVTNNYHMPRSLLELRVLDHETKFIPYPVINADLKRKAWFTEPDVLRIMLAEYAKMAAATLRSYFGISQGTGLRTQEEIREESTKPPPHR</sequence>
<feature type="transmembrane region" description="Helical" evidence="2">
    <location>
        <begin position="37"/>
        <end position="57"/>
    </location>
</feature>
<keyword evidence="5" id="KW-1185">Reference proteome</keyword>
<feature type="region of interest" description="Disordered" evidence="1">
    <location>
        <begin position="1"/>
        <end position="23"/>
    </location>
</feature>
<keyword evidence="2" id="KW-0812">Transmembrane</keyword>
<proteinExistence type="predicted"/>
<dbReference type="RefSeq" id="WP_143127153.1">
    <property type="nucleotide sequence ID" value="NZ_VJMG01000069.1"/>
</dbReference>
<dbReference type="EMBL" id="VJMG01000069">
    <property type="protein sequence ID" value="TRL35139.1"/>
    <property type="molecule type" value="Genomic_DNA"/>
</dbReference>
<reference evidence="4 5" key="1">
    <citation type="submission" date="2019-07" db="EMBL/GenBank/DDBJ databases">
        <title>Ln-dependent methylotrophs.</title>
        <authorList>
            <person name="Tani A."/>
        </authorList>
    </citation>
    <scope>NUCLEOTIDE SEQUENCE [LARGE SCALE GENOMIC DNA]</scope>
    <source>
        <strain evidence="4 5">SM12</strain>
    </source>
</reference>
<dbReference type="InterPro" id="IPR003848">
    <property type="entry name" value="DUF218"/>
</dbReference>
<dbReference type="GO" id="GO:0000270">
    <property type="term" value="P:peptidoglycan metabolic process"/>
    <property type="evidence" value="ECO:0007669"/>
    <property type="project" value="TreeGrafter"/>
</dbReference>
<evidence type="ECO:0000256" key="2">
    <source>
        <dbReference type="SAM" id="Phobius"/>
    </source>
</evidence>
<keyword evidence="2" id="KW-1133">Transmembrane helix</keyword>
<feature type="domain" description="DUF218" evidence="3">
    <location>
        <begin position="72"/>
        <end position="210"/>
    </location>
</feature>
<dbReference type="Pfam" id="PF02698">
    <property type="entry name" value="DUF218"/>
    <property type="match status" value="1"/>
</dbReference>
<name>A0A549SZS8_9HYPH</name>
<comment type="caution">
    <text evidence="4">The sequence shown here is derived from an EMBL/GenBank/DDBJ whole genome shotgun (WGS) entry which is preliminary data.</text>
</comment>
<dbReference type="GO" id="GO:0005886">
    <property type="term" value="C:plasma membrane"/>
    <property type="evidence" value="ECO:0007669"/>
    <property type="project" value="TreeGrafter"/>
</dbReference>
<dbReference type="GO" id="GO:0043164">
    <property type="term" value="P:Gram-negative-bacterium-type cell wall biogenesis"/>
    <property type="evidence" value="ECO:0007669"/>
    <property type="project" value="TreeGrafter"/>
</dbReference>
<evidence type="ECO:0000313" key="4">
    <source>
        <dbReference type="EMBL" id="TRL35139.1"/>
    </source>
</evidence>
<organism evidence="4 5">
    <name type="scientific">Rhizobium straminoryzae</name>
    <dbReference type="NCBI Taxonomy" id="1387186"/>
    <lineage>
        <taxon>Bacteria</taxon>
        <taxon>Pseudomonadati</taxon>
        <taxon>Pseudomonadota</taxon>
        <taxon>Alphaproteobacteria</taxon>
        <taxon>Hyphomicrobiales</taxon>
        <taxon>Rhizobiaceae</taxon>
        <taxon>Rhizobium/Agrobacterium group</taxon>
        <taxon>Rhizobium</taxon>
    </lineage>
</organism>
<dbReference type="PANTHER" id="PTHR30336">
    <property type="entry name" value="INNER MEMBRANE PROTEIN, PROBABLE PERMEASE"/>
    <property type="match status" value="1"/>
</dbReference>
<dbReference type="AlphaFoldDB" id="A0A549SZS8"/>
<evidence type="ECO:0000313" key="5">
    <source>
        <dbReference type="Proteomes" id="UP000316801"/>
    </source>
</evidence>
<evidence type="ECO:0000259" key="3">
    <source>
        <dbReference type="Pfam" id="PF02698"/>
    </source>
</evidence>
<evidence type="ECO:0000256" key="1">
    <source>
        <dbReference type="SAM" id="MobiDB-lite"/>
    </source>
</evidence>
<gene>
    <name evidence="4" type="ORF">FNA46_20925</name>
</gene>
<dbReference type="PANTHER" id="PTHR30336:SF4">
    <property type="entry name" value="ENVELOPE BIOGENESIS FACTOR ELYC"/>
    <property type="match status" value="1"/>
</dbReference>
<dbReference type="Proteomes" id="UP000316801">
    <property type="component" value="Unassembled WGS sequence"/>
</dbReference>
<dbReference type="CDD" id="cd06259">
    <property type="entry name" value="YdcF-like"/>
    <property type="match status" value="1"/>
</dbReference>
<keyword evidence="2" id="KW-0472">Membrane</keyword>
<protein>
    <submittedName>
        <fullName evidence="4">YdcF family protein</fullName>
    </submittedName>
</protein>
<dbReference type="InterPro" id="IPR051599">
    <property type="entry name" value="Cell_Envelope_Assoc"/>
</dbReference>